<accession>A0ABQ5BLS0</accession>
<organism evidence="1 2">
    <name type="scientific">Tanacetum coccineum</name>
    <dbReference type="NCBI Taxonomy" id="301880"/>
    <lineage>
        <taxon>Eukaryota</taxon>
        <taxon>Viridiplantae</taxon>
        <taxon>Streptophyta</taxon>
        <taxon>Embryophyta</taxon>
        <taxon>Tracheophyta</taxon>
        <taxon>Spermatophyta</taxon>
        <taxon>Magnoliopsida</taxon>
        <taxon>eudicotyledons</taxon>
        <taxon>Gunneridae</taxon>
        <taxon>Pentapetalae</taxon>
        <taxon>asterids</taxon>
        <taxon>campanulids</taxon>
        <taxon>Asterales</taxon>
        <taxon>Asteraceae</taxon>
        <taxon>Asteroideae</taxon>
        <taxon>Anthemideae</taxon>
        <taxon>Anthemidinae</taxon>
        <taxon>Tanacetum</taxon>
    </lineage>
</organism>
<dbReference type="PANTHER" id="PTHR33116:SF84">
    <property type="entry name" value="RNA-DIRECTED DNA POLYMERASE"/>
    <property type="match status" value="1"/>
</dbReference>
<dbReference type="PANTHER" id="PTHR33116">
    <property type="entry name" value="REVERSE TRANSCRIPTASE ZINC-BINDING DOMAIN-CONTAINING PROTEIN-RELATED-RELATED"/>
    <property type="match status" value="1"/>
</dbReference>
<protein>
    <recommendedName>
        <fullName evidence="3">Reverse transcriptase domain-containing protein</fullName>
    </recommendedName>
</protein>
<sequence>MALDDVTLLLSWSFALESLMPSRTSARKWILPVNFDTGLNWDEDYIKNCHLAGAPFSFLSLFDRCEELKITNLCFADDLLILSNGDVNLVSVIREALEEFSEVSRLYPNLSKSVMFCSNVNEETKEAILQVVPFTIGKLPARYLGVPLPKCNGGLGLKPLDIWNKELMTRHIWNVASKKDSLWVKWINVYRIKRKNIWEVDYDCNASWGWRKLMELRVMNRPHYWSNIGNGMNTNFWQDK</sequence>
<dbReference type="Proteomes" id="UP001151760">
    <property type="component" value="Unassembled WGS sequence"/>
</dbReference>
<keyword evidence="2" id="KW-1185">Reference proteome</keyword>
<name>A0ABQ5BLS0_9ASTR</name>
<reference evidence="1" key="2">
    <citation type="submission" date="2022-01" db="EMBL/GenBank/DDBJ databases">
        <authorList>
            <person name="Yamashiro T."/>
            <person name="Shiraishi A."/>
            <person name="Satake H."/>
            <person name="Nakayama K."/>
        </authorList>
    </citation>
    <scope>NUCLEOTIDE SEQUENCE</scope>
</reference>
<dbReference type="EMBL" id="BQNB010013320">
    <property type="protein sequence ID" value="GJT14523.1"/>
    <property type="molecule type" value="Genomic_DNA"/>
</dbReference>
<evidence type="ECO:0008006" key="3">
    <source>
        <dbReference type="Google" id="ProtNLM"/>
    </source>
</evidence>
<comment type="caution">
    <text evidence="1">The sequence shown here is derived from an EMBL/GenBank/DDBJ whole genome shotgun (WGS) entry which is preliminary data.</text>
</comment>
<gene>
    <name evidence="1" type="ORF">Tco_0861565</name>
</gene>
<reference evidence="1" key="1">
    <citation type="journal article" date="2022" name="Int. J. Mol. Sci.">
        <title>Draft Genome of Tanacetum Coccineum: Genomic Comparison of Closely Related Tanacetum-Family Plants.</title>
        <authorList>
            <person name="Yamashiro T."/>
            <person name="Shiraishi A."/>
            <person name="Nakayama K."/>
            <person name="Satake H."/>
        </authorList>
    </citation>
    <scope>NUCLEOTIDE SEQUENCE</scope>
</reference>
<proteinExistence type="predicted"/>
<evidence type="ECO:0000313" key="1">
    <source>
        <dbReference type="EMBL" id="GJT14523.1"/>
    </source>
</evidence>
<evidence type="ECO:0000313" key="2">
    <source>
        <dbReference type="Proteomes" id="UP001151760"/>
    </source>
</evidence>